<dbReference type="InterPro" id="IPR005844">
    <property type="entry name" value="A-D-PHexomutase_a/b/a-I"/>
</dbReference>
<keyword evidence="14" id="KW-1185">Reference proteome</keyword>
<keyword evidence="2 6" id="KW-0597">Phosphoprotein</keyword>
<evidence type="ECO:0000256" key="8">
    <source>
        <dbReference type="RuleBase" id="RU004327"/>
    </source>
</evidence>
<feature type="binding site" evidence="6">
    <location>
        <position position="248"/>
    </location>
    <ligand>
        <name>Mg(2+)</name>
        <dbReference type="ChEBI" id="CHEBI:18420"/>
    </ligand>
</feature>
<dbReference type="InterPro" id="IPR005846">
    <property type="entry name" value="A-D-PHexomutase_a/b/a-III"/>
</dbReference>
<evidence type="ECO:0000256" key="6">
    <source>
        <dbReference type="HAMAP-Rule" id="MF_01554"/>
    </source>
</evidence>
<dbReference type="EMBL" id="BAABLM010000003">
    <property type="protein sequence ID" value="GAA4673815.1"/>
    <property type="molecule type" value="Genomic_DNA"/>
</dbReference>
<dbReference type="PROSITE" id="PS00710">
    <property type="entry name" value="PGM_PMM"/>
    <property type="match status" value="1"/>
</dbReference>
<proteinExistence type="inferred from homology"/>
<evidence type="ECO:0000259" key="10">
    <source>
        <dbReference type="Pfam" id="PF02878"/>
    </source>
</evidence>
<gene>
    <name evidence="6 13" type="primary">glmM</name>
    <name evidence="13" type="ORF">GCM10025780_17730</name>
</gene>
<comment type="function">
    <text evidence="6 8">Catalyzes the conversion of glucosamine-6-phosphate to glucosamine-1-phosphate.</text>
</comment>
<feature type="modified residue" description="Phosphoserine" evidence="6">
    <location>
        <position position="109"/>
    </location>
</feature>
<evidence type="ECO:0000259" key="9">
    <source>
        <dbReference type="Pfam" id="PF00408"/>
    </source>
</evidence>
<evidence type="ECO:0000256" key="1">
    <source>
        <dbReference type="ARBA" id="ARBA00010231"/>
    </source>
</evidence>
<dbReference type="InterPro" id="IPR016066">
    <property type="entry name" value="A-D-PHexomutase_CS"/>
</dbReference>
<keyword evidence="4 6" id="KW-0460">Magnesium</keyword>
<dbReference type="PANTHER" id="PTHR42946">
    <property type="entry name" value="PHOSPHOHEXOSE MUTASE"/>
    <property type="match status" value="1"/>
</dbReference>
<evidence type="ECO:0000313" key="14">
    <source>
        <dbReference type="Proteomes" id="UP001501295"/>
    </source>
</evidence>
<comment type="cofactor">
    <cofactor evidence="6">
        <name>Mg(2+)</name>
        <dbReference type="ChEBI" id="CHEBI:18420"/>
    </cofactor>
    <text evidence="6">Binds 1 Mg(2+) ion per subunit.</text>
</comment>
<dbReference type="InterPro" id="IPR005845">
    <property type="entry name" value="A-D-PHexomutase_a/b/a-II"/>
</dbReference>
<evidence type="ECO:0000256" key="5">
    <source>
        <dbReference type="ARBA" id="ARBA00023235"/>
    </source>
</evidence>
<accession>A0ABP8VW69</accession>
<feature type="domain" description="Alpha-D-phosphohexomutase alpha/beta/alpha" evidence="10">
    <location>
        <begin position="3"/>
        <end position="142"/>
    </location>
</feature>
<dbReference type="Proteomes" id="UP001501295">
    <property type="component" value="Unassembled WGS sequence"/>
</dbReference>
<dbReference type="InterPro" id="IPR006352">
    <property type="entry name" value="GlmM_bact"/>
</dbReference>
<dbReference type="PANTHER" id="PTHR42946:SF1">
    <property type="entry name" value="PHOSPHOGLUCOMUTASE (ALPHA-D-GLUCOSE-1,6-BISPHOSPHATE-DEPENDENT)"/>
    <property type="match status" value="1"/>
</dbReference>
<evidence type="ECO:0000259" key="11">
    <source>
        <dbReference type="Pfam" id="PF02879"/>
    </source>
</evidence>
<keyword evidence="5 6" id="KW-0413">Isomerase</keyword>
<dbReference type="Gene3D" id="3.30.310.50">
    <property type="entry name" value="Alpha-D-phosphohexomutase, C-terminal domain"/>
    <property type="match status" value="1"/>
</dbReference>
<dbReference type="HAMAP" id="MF_01554_B">
    <property type="entry name" value="GlmM_B"/>
    <property type="match status" value="1"/>
</dbReference>
<feature type="domain" description="Alpha-D-phosphohexomutase C-terminal" evidence="9">
    <location>
        <begin position="379"/>
        <end position="445"/>
    </location>
</feature>
<comment type="catalytic activity">
    <reaction evidence="6 8">
        <text>alpha-D-glucosamine 1-phosphate = D-glucosamine 6-phosphate</text>
        <dbReference type="Rhea" id="RHEA:23424"/>
        <dbReference type="ChEBI" id="CHEBI:58516"/>
        <dbReference type="ChEBI" id="CHEBI:58725"/>
        <dbReference type="EC" id="5.4.2.10"/>
    </reaction>
</comment>
<reference evidence="14" key="1">
    <citation type="journal article" date="2019" name="Int. J. Syst. Evol. Microbiol.">
        <title>The Global Catalogue of Microorganisms (GCM) 10K type strain sequencing project: providing services to taxonomists for standard genome sequencing and annotation.</title>
        <authorList>
            <consortium name="The Broad Institute Genomics Platform"/>
            <consortium name="The Broad Institute Genome Sequencing Center for Infectious Disease"/>
            <person name="Wu L."/>
            <person name="Ma J."/>
        </authorList>
    </citation>
    <scope>NUCLEOTIDE SEQUENCE [LARGE SCALE GENOMIC DNA]</scope>
    <source>
        <strain evidence="14">JCM 18956</strain>
    </source>
</reference>
<dbReference type="SUPFAM" id="SSF53738">
    <property type="entry name" value="Phosphoglucomutase, first 3 domains"/>
    <property type="match status" value="3"/>
</dbReference>
<dbReference type="PRINTS" id="PR00509">
    <property type="entry name" value="PGMPMM"/>
</dbReference>
<name>A0ABP8VW69_9MICO</name>
<dbReference type="InterPro" id="IPR005843">
    <property type="entry name" value="A-D-PHexomutase_C"/>
</dbReference>
<dbReference type="RefSeq" id="WP_345375482.1">
    <property type="nucleotide sequence ID" value="NZ_BAABLM010000003.1"/>
</dbReference>
<dbReference type="InterPro" id="IPR050060">
    <property type="entry name" value="Phosphoglucosamine_mutase"/>
</dbReference>
<dbReference type="InterPro" id="IPR036900">
    <property type="entry name" value="A-D-PHexomutase_C_sf"/>
</dbReference>
<evidence type="ECO:0000256" key="3">
    <source>
        <dbReference type="ARBA" id="ARBA00022723"/>
    </source>
</evidence>
<feature type="domain" description="Alpha-D-phosphohexomutase alpha/beta/alpha" evidence="11">
    <location>
        <begin position="165"/>
        <end position="259"/>
    </location>
</feature>
<evidence type="ECO:0000259" key="12">
    <source>
        <dbReference type="Pfam" id="PF02880"/>
    </source>
</evidence>
<evidence type="ECO:0000256" key="4">
    <source>
        <dbReference type="ARBA" id="ARBA00022842"/>
    </source>
</evidence>
<dbReference type="NCBIfam" id="TIGR01455">
    <property type="entry name" value="glmM"/>
    <property type="match status" value="1"/>
</dbReference>
<comment type="caution">
    <text evidence="13">The sequence shown here is derived from an EMBL/GenBank/DDBJ whole genome shotgun (WGS) entry which is preliminary data.</text>
</comment>
<dbReference type="SUPFAM" id="SSF55957">
    <property type="entry name" value="Phosphoglucomutase, C-terminal domain"/>
    <property type="match status" value="1"/>
</dbReference>
<keyword evidence="3 6" id="KW-0479">Metal-binding</keyword>
<comment type="similarity">
    <text evidence="1 6 7">Belongs to the phosphohexose mutase family.</text>
</comment>
<dbReference type="Pfam" id="PF02880">
    <property type="entry name" value="PGM_PMM_III"/>
    <property type="match status" value="1"/>
</dbReference>
<evidence type="ECO:0000256" key="7">
    <source>
        <dbReference type="RuleBase" id="RU004326"/>
    </source>
</evidence>
<comment type="PTM">
    <text evidence="6">Activated by phosphorylation.</text>
</comment>
<dbReference type="Pfam" id="PF02879">
    <property type="entry name" value="PGM_PMM_II"/>
    <property type="match status" value="1"/>
</dbReference>
<dbReference type="Pfam" id="PF00408">
    <property type="entry name" value="PGM_PMM_IV"/>
    <property type="match status" value="1"/>
</dbReference>
<dbReference type="InterPro" id="IPR016055">
    <property type="entry name" value="A-D-PHexomutase_a/b/a-I/II/III"/>
</dbReference>
<feature type="active site" description="Phosphoserine intermediate" evidence="6">
    <location>
        <position position="109"/>
    </location>
</feature>
<dbReference type="Gene3D" id="3.40.120.10">
    <property type="entry name" value="Alpha-D-Glucose-1,6-Bisphosphate, subunit A, domain 3"/>
    <property type="match status" value="3"/>
</dbReference>
<feature type="binding site" evidence="6">
    <location>
        <position position="250"/>
    </location>
    <ligand>
        <name>Mg(2+)</name>
        <dbReference type="ChEBI" id="CHEBI:18420"/>
    </ligand>
</feature>
<dbReference type="CDD" id="cd05802">
    <property type="entry name" value="GlmM"/>
    <property type="match status" value="1"/>
</dbReference>
<feature type="domain" description="Alpha-D-phosphohexomutase alpha/beta/alpha" evidence="12">
    <location>
        <begin position="263"/>
        <end position="373"/>
    </location>
</feature>
<feature type="binding site" description="via phosphate group" evidence="6">
    <location>
        <position position="109"/>
    </location>
    <ligand>
        <name>Mg(2+)</name>
        <dbReference type="ChEBI" id="CHEBI:18420"/>
    </ligand>
</feature>
<sequence length="456" mass="47460">MTRLFGTDGVRGLANRELTAALALGLAQASAVVLTKGHHADARKAEGRRPVAVLARDPRISGEFLSAAVAAGLASSGVDVLDAGVIPTPAAAFLVQNSGADFGVMISASHNPAPDNGIKFFAFGGTKLPDEVEDRIEATMDAPRLMPVGGDVGRIRRFADAEDRYVVHLMGALPHRLDGLHVVLDCAHGAAAAVSPEAFALAGARVTLIGADPDGVNINDGVGSTHLDQLAAAVLEHGADVGIAHDGDADRCLAVDAEGNVVDGDMIMAILALSLHERGDLKDDTLVATVMSNLGLKRAMRDHGITMLETGVGDRYVLEEMNAHGYSLGGEQSGHIIFQKYATTGDGILTGLTLVAEMARTGKSLAELASVMTVFPQVLINVRDVDREALKGDEVVATAVRAAEDELGDSGRVLLRPSGTEQLVRVMVEAASQPVADRIAHTLAEVVREQLAVSVG</sequence>
<dbReference type="Pfam" id="PF02878">
    <property type="entry name" value="PGM_PMM_I"/>
    <property type="match status" value="1"/>
</dbReference>
<evidence type="ECO:0000313" key="13">
    <source>
        <dbReference type="EMBL" id="GAA4673815.1"/>
    </source>
</evidence>
<dbReference type="InterPro" id="IPR005841">
    <property type="entry name" value="Alpha-D-phosphohexomutase_SF"/>
</dbReference>
<protein>
    <recommendedName>
        <fullName evidence="6 8">Phosphoglucosamine mutase</fullName>
        <ecNumber evidence="6 8">5.4.2.10</ecNumber>
    </recommendedName>
</protein>
<organism evidence="13 14">
    <name type="scientific">Frondihabitans cladoniiphilus</name>
    <dbReference type="NCBI Taxonomy" id="715785"/>
    <lineage>
        <taxon>Bacteria</taxon>
        <taxon>Bacillati</taxon>
        <taxon>Actinomycetota</taxon>
        <taxon>Actinomycetes</taxon>
        <taxon>Micrococcales</taxon>
        <taxon>Microbacteriaceae</taxon>
        <taxon>Frondihabitans</taxon>
    </lineage>
</organism>
<dbReference type="EC" id="5.4.2.10" evidence="6 8"/>
<evidence type="ECO:0000256" key="2">
    <source>
        <dbReference type="ARBA" id="ARBA00022553"/>
    </source>
</evidence>
<feature type="binding site" evidence="6">
    <location>
        <position position="246"/>
    </location>
    <ligand>
        <name>Mg(2+)</name>
        <dbReference type="ChEBI" id="CHEBI:18420"/>
    </ligand>
</feature>